<gene>
    <name evidence="1" type="ORF">SDC9_104853</name>
</gene>
<dbReference type="EMBL" id="VSSQ01016561">
    <property type="protein sequence ID" value="MPM58024.1"/>
    <property type="molecule type" value="Genomic_DNA"/>
</dbReference>
<proteinExistence type="predicted"/>
<protein>
    <submittedName>
        <fullName evidence="1">Uncharacterized protein</fullName>
    </submittedName>
</protein>
<name>A0A645B8K6_9ZZZZ</name>
<comment type="caution">
    <text evidence="1">The sequence shown here is derived from an EMBL/GenBank/DDBJ whole genome shotgun (WGS) entry which is preliminary data.</text>
</comment>
<evidence type="ECO:0000313" key="1">
    <source>
        <dbReference type="EMBL" id="MPM58024.1"/>
    </source>
</evidence>
<sequence>MHHRVTPRAQLAALPHGHDGAGLGVHDLHLQVRLHLAHGGHALFQRRFVVALAAHRAGLGHAVGDGDLAQVHVLDHALHHLDRARRARHDAGAQRGQIELGKARMIELGNEHGRHAVQARALLGLHRLKHLEGIKAVAGINDGGAVRDAGQIAQHHAEAVVQGHGNAQPVFGREPHALTDEEAVVQNVAVRERGALGETGGATGELDVDRVGVLERGGDGVNARIARIATREQVGKAQHARLLVTLARLVDPHHRFQRRQACCRELAGLGRGQLGRQLAQHAQVVAGLEAGHADQRLAVHLVDGVFHLGSAVGGIDVHQHQANLRRGELHQHPFGIVVRPDADAVALFKPQAQQRAGQLAGGAVQLCVGEALILVGTDQRVAIRLARRHVAEEISQRLLDQRLAGCTRSLAQNQAALRLLGIHGGMSPGFMRQAAPPAAGFLN</sequence>
<reference evidence="1" key="1">
    <citation type="submission" date="2019-08" db="EMBL/GenBank/DDBJ databases">
        <authorList>
            <person name="Kucharzyk K."/>
            <person name="Murdoch R.W."/>
            <person name="Higgins S."/>
            <person name="Loffler F."/>
        </authorList>
    </citation>
    <scope>NUCLEOTIDE SEQUENCE</scope>
</reference>
<organism evidence="1">
    <name type="scientific">bioreactor metagenome</name>
    <dbReference type="NCBI Taxonomy" id="1076179"/>
    <lineage>
        <taxon>unclassified sequences</taxon>
        <taxon>metagenomes</taxon>
        <taxon>ecological metagenomes</taxon>
    </lineage>
</organism>
<accession>A0A645B8K6</accession>
<dbReference type="AlphaFoldDB" id="A0A645B8K6"/>